<keyword evidence="2" id="KW-1185">Reference proteome</keyword>
<reference evidence="1 2" key="1">
    <citation type="submission" date="2018-10" db="EMBL/GenBank/DDBJ databases">
        <title>Pseudomonas zhaodongensis NEAU-ST5-21(T) genome.</title>
        <authorList>
            <person name="Peng J."/>
            <person name="Liu Z.-P."/>
        </authorList>
    </citation>
    <scope>NUCLEOTIDE SEQUENCE [LARGE SCALE GENOMIC DNA]</scope>
    <source>
        <strain evidence="1 2">NEAU-ST5-21</strain>
    </source>
</reference>
<comment type="caution">
    <text evidence="1">The sequence shown here is derived from an EMBL/GenBank/DDBJ whole genome shotgun (WGS) entry which is preliminary data.</text>
</comment>
<evidence type="ECO:0000313" key="1">
    <source>
        <dbReference type="EMBL" id="RMH92549.1"/>
    </source>
</evidence>
<dbReference type="EMBL" id="RFFM01000001">
    <property type="protein sequence ID" value="RMH92549.1"/>
    <property type="molecule type" value="Genomic_DNA"/>
</dbReference>
<evidence type="ECO:0000313" key="2">
    <source>
        <dbReference type="Proteomes" id="UP000269774"/>
    </source>
</evidence>
<protein>
    <submittedName>
        <fullName evidence="1">DNA polymerase III subunit chi</fullName>
    </submittedName>
</protein>
<accession>A0A3M2HYQ1</accession>
<dbReference type="RefSeq" id="WP_122164490.1">
    <property type="nucleotide sequence ID" value="NZ_CP180504.1"/>
</dbReference>
<organism evidence="1 2">
    <name type="scientific">Stutzerimonas zhaodongensis</name>
    <dbReference type="NCBI Taxonomy" id="1176257"/>
    <lineage>
        <taxon>Bacteria</taxon>
        <taxon>Pseudomonadati</taxon>
        <taxon>Pseudomonadota</taxon>
        <taxon>Gammaproteobacteria</taxon>
        <taxon>Pseudomonadales</taxon>
        <taxon>Pseudomonadaceae</taxon>
        <taxon>Stutzerimonas</taxon>
    </lineage>
</organism>
<dbReference type="AlphaFoldDB" id="A0A3M2HYQ1"/>
<proteinExistence type="predicted"/>
<dbReference type="Proteomes" id="UP000269774">
    <property type="component" value="Unassembled WGS sequence"/>
</dbReference>
<name>A0A3M2HYQ1_9GAMM</name>
<dbReference type="OrthoDB" id="6196114at2"/>
<sequence length="121" mass="13641">MTQTPPHKAHLLDDLESIRALLGDQDPPVLKDTLDPDSIPMLSDIVERAPAAAAQIEAEPREPAVRTAFRTLAERHLDHELRTAAQLILQDVIDDFVPQIEAELRRRLEARADQVIRSKRT</sequence>
<gene>
    <name evidence="1" type="ORF">EA797_07565</name>
</gene>